<feature type="transmembrane region" description="Helical" evidence="9">
    <location>
        <begin position="272"/>
        <end position="302"/>
    </location>
</feature>
<name>A0A0G3H0X1_9CORY</name>
<dbReference type="Pfam" id="PF01594">
    <property type="entry name" value="AI-2E_transport"/>
    <property type="match status" value="1"/>
</dbReference>
<evidence type="ECO:0000313" key="11">
    <source>
        <dbReference type="Proteomes" id="UP000035199"/>
    </source>
</evidence>
<feature type="transmembrane region" description="Helical" evidence="9">
    <location>
        <begin position="183"/>
        <end position="208"/>
    </location>
</feature>
<evidence type="ECO:0000256" key="5">
    <source>
        <dbReference type="ARBA" id="ARBA00022692"/>
    </source>
</evidence>
<proteinExistence type="inferred from homology"/>
<dbReference type="PANTHER" id="PTHR21716">
    <property type="entry name" value="TRANSMEMBRANE PROTEIN"/>
    <property type="match status" value="1"/>
</dbReference>
<dbReference type="PANTHER" id="PTHR21716:SF53">
    <property type="entry name" value="PERMEASE PERM-RELATED"/>
    <property type="match status" value="1"/>
</dbReference>
<dbReference type="GO" id="GO:0055085">
    <property type="term" value="P:transmembrane transport"/>
    <property type="evidence" value="ECO:0007669"/>
    <property type="project" value="TreeGrafter"/>
</dbReference>
<evidence type="ECO:0000256" key="1">
    <source>
        <dbReference type="ARBA" id="ARBA00004651"/>
    </source>
</evidence>
<evidence type="ECO:0000256" key="3">
    <source>
        <dbReference type="ARBA" id="ARBA00022448"/>
    </source>
</evidence>
<evidence type="ECO:0000256" key="2">
    <source>
        <dbReference type="ARBA" id="ARBA00009773"/>
    </source>
</evidence>
<keyword evidence="5 9" id="KW-0812">Transmembrane</keyword>
<keyword evidence="11" id="KW-1185">Reference proteome</keyword>
<feature type="compositionally biased region" description="Low complexity" evidence="8">
    <location>
        <begin position="431"/>
        <end position="445"/>
    </location>
</feature>
<dbReference type="KEGG" id="cmv:CMUST_13835"/>
<accession>A0A0G3H0X1</accession>
<dbReference type="PATRIC" id="fig|571915.4.peg.2970"/>
<reference evidence="10 11" key="1">
    <citation type="journal article" date="2015" name="Genome Announc.">
        <title>Complete Genome Sequence of the Type Strain Corynebacterium mustelae DSM 45274, Isolated from Various Tissues of a Male Ferret with Lethal Sepsis.</title>
        <authorList>
            <person name="Ruckert C."/>
            <person name="Eimer J."/>
            <person name="Winkler A."/>
            <person name="Tauch A."/>
        </authorList>
    </citation>
    <scope>NUCLEOTIDE SEQUENCE [LARGE SCALE GENOMIC DNA]</scope>
    <source>
        <strain evidence="10 11">DSM 45274</strain>
    </source>
</reference>
<evidence type="ECO:0000256" key="4">
    <source>
        <dbReference type="ARBA" id="ARBA00022475"/>
    </source>
</evidence>
<keyword evidence="6 9" id="KW-1133">Transmembrane helix</keyword>
<feature type="transmembrane region" description="Helical" evidence="9">
    <location>
        <begin position="340"/>
        <end position="373"/>
    </location>
</feature>
<gene>
    <name evidence="10" type="ORF">CMUST_13835</name>
</gene>
<organism evidence="10 11">
    <name type="scientific">Corynebacterium mustelae</name>
    <dbReference type="NCBI Taxonomy" id="571915"/>
    <lineage>
        <taxon>Bacteria</taxon>
        <taxon>Bacillati</taxon>
        <taxon>Actinomycetota</taxon>
        <taxon>Actinomycetes</taxon>
        <taxon>Mycobacteriales</taxon>
        <taxon>Corynebacteriaceae</taxon>
        <taxon>Corynebacterium</taxon>
    </lineage>
</organism>
<comment type="similarity">
    <text evidence="2">Belongs to the autoinducer-2 exporter (AI-2E) (TC 2.A.86) family.</text>
</comment>
<dbReference type="Proteomes" id="UP000035199">
    <property type="component" value="Chromosome"/>
</dbReference>
<dbReference type="OrthoDB" id="9784366at2"/>
<evidence type="ECO:0000256" key="7">
    <source>
        <dbReference type="ARBA" id="ARBA00023136"/>
    </source>
</evidence>
<comment type="subcellular location">
    <subcellularLocation>
        <location evidence="1">Cell membrane</location>
        <topology evidence="1">Multi-pass membrane protein</topology>
    </subcellularLocation>
</comment>
<feature type="compositionally biased region" description="Acidic residues" evidence="8">
    <location>
        <begin position="446"/>
        <end position="457"/>
    </location>
</feature>
<reference evidence="11" key="2">
    <citation type="submission" date="2015-05" db="EMBL/GenBank/DDBJ databases">
        <title>Complete genome sequence of Corynebacterium mustelae DSM 45274, isolated from various tissues of a male ferret with lethal sepsis.</title>
        <authorList>
            <person name="Ruckert C."/>
            <person name="Albersmeier A."/>
            <person name="Winkler A."/>
            <person name="Tauch A."/>
        </authorList>
    </citation>
    <scope>NUCLEOTIDE SEQUENCE [LARGE SCALE GENOMIC DNA]</scope>
    <source>
        <strain evidence="11">DSM 45274</strain>
    </source>
</reference>
<evidence type="ECO:0000256" key="6">
    <source>
        <dbReference type="ARBA" id="ARBA00022989"/>
    </source>
</evidence>
<keyword evidence="3" id="KW-0813">Transport</keyword>
<dbReference type="EMBL" id="CP011542">
    <property type="protein sequence ID" value="AKK07061.1"/>
    <property type="molecule type" value="Genomic_DNA"/>
</dbReference>
<keyword evidence="7 9" id="KW-0472">Membrane</keyword>
<dbReference type="AlphaFoldDB" id="A0A0G3H0X1"/>
<dbReference type="RefSeq" id="WP_047262964.1">
    <property type="nucleotide sequence ID" value="NZ_CP011542.1"/>
</dbReference>
<evidence type="ECO:0000313" key="10">
    <source>
        <dbReference type="EMBL" id="AKK07061.1"/>
    </source>
</evidence>
<feature type="transmembrane region" description="Helical" evidence="9">
    <location>
        <begin position="45"/>
        <end position="64"/>
    </location>
</feature>
<sequence>MNEHDDDIQSVLDNTDLDLHVVESDTEPNVAHTDRAVILGRDGRWAAGWALRFIIMVVAGYLLWRGFGAIWTALLPVLLALLVSTVMWPPVRWLRNRGVPAALAVILVIVGFFAILAGIISAMAPRVAGQSKDLVQKATEGIEKLQEWVQGPPLNLDLDQFDNVIKEIQGFVQNRSSDIASGVFTGLSTATSIVVTLVLMLILTFFFLKDGTRFLPMIRKATGPNVGWHLTELLTRVWNTLAGFIRAQAIVSLVDAIFIGIGLIILNVPLALVLAVITFFAGFIPIVGAFTAGALAVVIALVSNGPTNALLVVGLIILVQQLEGNVLQPMLQSRAMNLHAAIVLLSVTLGSTIFGVVGAFLAVPVAATLAVLVRYHQELVALRAGEITIDDIEMATTLENTTSVTANDAFKIFTDRLAKLGFKQGIGKVTNSGKKTTSKTKTTEAATEDAQEETNTN</sequence>
<dbReference type="GO" id="GO:0005886">
    <property type="term" value="C:plasma membrane"/>
    <property type="evidence" value="ECO:0007669"/>
    <property type="project" value="UniProtKB-SubCell"/>
</dbReference>
<dbReference type="STRING" id="571915.CMUST_13835"/>
<feature type="region of interest" description="Disordered" evidence="8">
    <location>
        <begin position="431"/>
        <end position="457"/>
    </location>
</feature>
<protein>
    <submittedName>
        <fullName evidence="10">Putative permease</fullName>
    </submittedName>
</protein>
<evidence type="ECO:0000256" key="8">
    <source>
        <dbReference type="SAM" id="MobiDB-lite"/>
    </source>
</evidence>
<keyword evidence="4" id="KW-1003">Cell membrane</keyword>
<feature type="transmembrane region" description="Helical" evidence="9">
    <location>
        <begin position="101"/>
        <end position="124"/>
    </location>
</feature>
<evidence type="ECO:0000256" key="9">
    <source>
        <dbReference type="SAM" id="Phobius"/>
    </source>
</evidence>
<feature type="transmembrane region" description="Helical" evidence="9">
    <location>
        <begin position="70"/>
        <end position="89"/>
    </location>
</feature>
<feature type="transmembrane region" description="Helical" evidence="9">
    <location>
        <begin position="244"/>
        <end position="266"/>
    </location>
</feature>
<dbReference type="InterPro" id="IPR002549">
    <property type="entry name" value="AI-2E-like"/>
</dbReference>